<dbReference type="Proteomes" id="UP001497453">
    <property type="component" value="Chromosome 2"/>
</dbReference>
<keyword evidence="1" id="KW-1133">Transmembrane helix</keyword>
<dbReference type="EMBL" id="OZ037945">
    <property type="protein sequence ID" value="CAL1702484.1"/>
    <property type="molecule type" value="Genomic_DNA"/>
</dbReference>
<protein>
    <recommendedName>
        <fullName evidence="2">DUF2470 domain-containing protein</fullName>
    </recommendedName>
</protein>
<keyword evidence="1" id="KW-0812">Transmembrane</keyword>
<reference evidence="4" key="1">
    <citation type="submission" date="2024-04" db="EMBL/GenBank/DDBJ databases">
        <authorList>
            <person name="Shaw F."/>
            <person name="Minotto A."/>
        </authorList>
    </citation>
    <scope>NUCLEOTIDE SEQUENCE [LARGE SCALE GENOMIC DNA]</scope>
</reference>
<evidence type="ECO:0000256" key="1">
    <source>
        <dbReference type="SAM" id="Phobius"/>
    </source>
</evidence>
<keyword evidence="1" id="KW-0472">Membrane</keyword>
<gene>
    <name evidence="3" type="ORF">GFSPODELE1_LOCUS4065</name>
</gene>
<dbReference type="InterPro" id="IPR037119">
    <property type="entry name" value="Haem_oxidase_HugZ-like_sf"/>
</dbReference>
<feature type="transmembrane region" description="Helical" evidence="1">
    <location>
        <begin position="112"/>
        <end position="130"/>
    </location>
</feature>
<evidence type="ECO:0000259" key="2">
    <source>
        <dbReference type="Pfam" id="PF10615"/>
    </source>
</evidence>
<dbReference type="Pfam" id="PF10615">
    <property type="entry name" value="DUF2470"/>
    <property type="match status" value="1"/>
</dbReference>
<keyword evidence="4" id="KW-1185">Reference proteome</keyword>
<proteinExistence type="predicted"/>
<feature type="domain" description="DUF2470" evidence="2">
    <location>
        <begin position="10"/>
        <end position="87"/>
    </location>
</feature>
<sequence>MSDEVASKSSFLCMYMSNHPDTLVSYVKYWGKINDNVTSARMIAIDTKGMTLTYTTKAGGDAKKQVTVPFDPPLAGYAEVKPRLMNMKVDAEEALGMTRAPQLSTFRLTPRVLQTVVVISILVYTTFAPSRDSPSYHPIFLPANLIRSSIPSYVITGSWIFMMVVHFLEGLYTLSLCKKHRTGFVVGLQYFIVTFLFGYPVFTDIHKQVQTMRIDSIMKGQ</sequence>
<dbReference type="PANTHER" id="PTHR37783:SF1">
    <property type="entry name" value="MEMBRANE PROTEIN, PUTATIVE (AFU_ORTHOLOGUE AFUA_1G04315)-RELATED"/>
    <property type="match status" value="1"/>
</dbReference>
<feature type="transmembrane region" description="Helical" evidence="1">
    <location>
        <begin position="150"/>
        <end position="172"/>
    </location>
</feature>
<evidence type="ECO:0000313" key="3">
    <source>
        <dbReference type="EMBL" id="CAL1702484.1"/>
    </source>
</evidence>
<dbReference type="PANTHER" id="PTHR37783">
    <property type="entry name" value="MEMBRANE PROTEIN, PUTATIVE (AFU_ORTHOLOGUE AFUA_1G04315)-RELATED"/>
    <property type="match status" value="1"/>
</dbReference>
<organism evidence="3 4">
    <name type="scientific">Somion occarium</name>
    <dbReference type="NCBI Taxonomy" id="3059160"/>
    <lineage>
        <taxon>Eukaryota</taxon>
        <taxon>Fungi</taxon>
        <taxon>Dikarya</taxon>
        <taxon>Basidiomycota</taxon>
        <taxon>Agaricomycotina</taxon>
        <taxon>Agaricomycetes</taxon>
        <taxon>Polyporales</taxon>
        <taxon>Cerrenaceae</taxon>
        <taxon>Somion</taxon>
    </lineage>
</organism>
<name>A0ABP1D5P3_9APHY</name>
<accession>A0ABP1D5P3</accession>
<dbReference type="Gene3D" id="3.20.180.10">
    <property type="entry name" value="PNP-oxidase-like"/>
    <property type="match status" value="1"/>
</dbReference>
<feature type="transmembrane region" description="Helical" evidence="1">
    <location>
        <begin position="184"/>
        <end position="202"/>
    </location>
</feature>
<dbReference type="InterPro" id="IPR019595">
    <property type="entry name" value="DUF2470"/>
</dbReference>
<evidence type="ECO:0000313" key="4">
    <source>
        <dbReference type="Proteomes" id="UP001497453"/>
    </source>
</evidence>
<dbReference type="InterPro" id="IPR028110">
    <property type="entry name" value="TMEM254"/>
</dbReference>
<dbReference type="Pfam" id="PF14934">
    <property type="entry name" value="TMEM254"/>
    <property type="match status" value="1"/>
</dbReference>